<evidence type="ECO:0000256" key="9">
    <source>
        <dbReference type="ARBA" id="ARBA00023163"/>
    </source>
</evidence>
<dbReference type="PANTHER" id="PTHR33238:SF11">
    <property type="entry name" value="TRANSCRIPTIONAL REGULATOR MNTR"/>
    <property type="match status" value="1"/>
</dbReference>
<dbReference type="SUPFAM" id="SSF46785">
    <property type="entry name" value="Winged helix' DNA-binding domain"/>
    <property type="match status" value="1"/>
</dbReference>
<dbReference type="PANTHER" id="PTHR33238">
    <property type="entry name" value="IRON (METAL) DEPENDENT REPRESSOR, DTXR FAMILY"/>
    <property type="match status" value="1"/>
</dbReference>
<dbReference type="InterPro" id="IPR036421">
    <property type="entry name" value="Fe_dep_repressor_sf"/>
</dbReference>
<evidence type="ECO:0000256" key="12">
    <source>
        <dbReference type="SAM" id="MobiDB-lite"/>
    </source>
</evidence>
<comment type="subcellular location">
    <subcellularLocation>
        <location evidence="1">Cytoplasm</location>
    </subcellularLocation>
</comment>
<keyword evidence="8" id="KW-0010">Activator</keyword>
<sequence>MTSRIRARKSWPASGAADIPRLEGMRVALEDLSQPALDYLKAIWSIQDATGPPATVKAVSARNEVTPSTVSTMVRRLQSLGLVAHTPYSSIELTEEGQRLALKMVRRHRLLETYLVLELGYSWDEVQGEARRLAHAVSDTYIERLDDRLGHPPFDPHGDPVPKADGRIDKSTSMLLTDVASGSEVVIDKGRRRSPRLPARPGVRGDGYRNPCSSRVARTRGWCHQARDRRAGTTAEPCEPELPQGSLHQGVHRERPRCWRSGLALGTPEPARVVTIGEGAPRDHGCGHHDACQWNGDDSQNEGLLVHEHRRHQRQRDEALLDREWHRYVTLVRRDREYECHARNLDVTRHPD</sequence>
<evidence type="ECO:0000256" key="6">
    <source>
        <dbReference type="ARBA" id="ARBA00023015"/>
    </source>
</evidence>
<evidence type="ECO:0000256" key="5">
    <source>
        <dbReference type="ARBA" id="ARBA00022491"/>
    </source>
</evidence>
<dbReference type="Pfam" id="PF02742">
    <property type="entry name" value="Fe_dep_repr_C"/>
    <property type="match status" value="1"/>
</dbReference>
<dbReference type="SMART" id="SM00529">
    <property type="entry name" value="HTH_DTXR"/>
    <property type="match status" value="1"/>
</dbReference>
<dbReference type="GO" id="GO:0045892">
    <property type="term" value="P:negative regulation of DNA-templated transcription"/>
    <property type="evidence" value="ECO:0007669"/>
    <property type="project" value="TreeGrafter"/>
</dbReference>
<evidence type="ECO:0000256" key="3">
    <source>
        <dbReference type="ARBA" id="ARBA00011738"/>
    </source>
</evidence>
<dbReference type="InterPro" id="IPR022687">
    <property type="entry name" value="HTH_DTXR"/>
</dbReference>
<dbReference type="InterPro" id="IPR022689">
    <property type="entry name" value="Iron_dep_repressor"/>
</dbReference>
<accession>A0A2P2C8T0</accession>
<dbReference type="InterPro" id="IPR036388">
    <property type="entry name" value="WH-like_DNA-bd_sf"/>
</dbReference>
<reference evidence="14" key="1">
    <citation type="submission" date="2015-08" db="EMBL/GenBank/DDBJ databases">
        <authorList>
            <person name="Babu N.S."/>
            <person name="Beckwith C.J."/>
            <person name="Beseler K.G."/>
            <person name="Brison A."/>
            <person name="Carone J.V."/>
            <person name="Caskin T.P."/>
            <person name="Diamond M."/>
            <person name="Durham M.E."/>
            <person name="Foxe J.M."/>
            <person name="Go M."/>
            <person name="Henderson B.A."/>
            <person name="Jones I.B."/>
            <person name="McGettigan J.A."/>
            <person name="Micheletti S.J."/>
            <person name="Nasrallah M.E."/>
            <person name="Ortiz D."/>
            <person name="Piller C.R."/>
            <person name="Privatt S.R."/>
            <person name="Schneider S.L."/>
            <person name="Sharp S."/>
            <person name="Smith T.C."/>
            <person name="Stanton J.D."/>
            <person name="Ullery H.E."/>
            <person name="Wilson R.J."/>
            <person name="Serrano M.G."/>
            <person name="Buck G."/>
            <person name="Lee V."/>
            <person name="Wang Y."/>
            <person name="Carvalho R."/>
            <person name="Voegtly L."/>
            <person name="Shi R."/>
            <person name="Duckworth R."/>
            <person name="Johnson A."/>
            <person name="Loviza R."/>
            <person name="Walstead R."/>
            <person name="Shah Z."/>
            <person name="Kiflezghi M."/>
            <person name="Wade K."/>
            <person name="Ball S.L."/>
            <person name="Bradley K.W."/>
            <person name="Asai D.J."/>
            <person name="Bowman C.A."/>
            <person name="Russell D.A."/>
            <person name="Pope W.H."/>
            <person name="Jacobs-Sera D."/>
            <person name="Hendrix R.W."/>
            <person name="Hatfull G.F."/>
        </authorList>
    </citation>
    <scope>NUCLEOTIDE SEQUENCE</scope>
</reference>
<dbReference type="GO" id="GO:0003700">
    <property type="term" value="F:DNA-binding transcription factor activity"/>
    <property type="evidence" value="ECO:0007669"/>
    <property type="project" value="InterPro"/>
</dbReference>
<organism evidence="14">
    <name type="scientific">metagenome</name>
    <dbReference type="NCBI Taxonomy" id="256318"/>
    <lineage>
        <taxon>unclassified sequences</taxon>
        <taxon>metagenomes</taxon>
    </lineage>
</organism>
<dbReference type="PROSITE" id="PS50944">
    <property type="entry name" value="HTH_DTXR"/>
    <property type="match status" value="1"/>
</dbReference>
<dbReference type="InterPro" id="IPR001367">
    <property type="entry name" value="Fe_dep_repressor"/>
</dbReference>
<comment type="similarity">
    <text evidence="2">Belongs to the DtxR/MntR family.</text>
</comment>
<evidence type="ECO:0000256" key="7">
    <source>
        <dbReference type="ARBA" id="ARBA00023125"/>
    </source>
</evidence>
<dbReference type="SUPFAM" id="SSF47979">
    <property type="entry name" value="Iron-dependent repressor protein, dimerization domain"/>
    <property type="match status" value="1"/>
</dbReference>
<dbReference type="InterPro" id="IPR036390">
    <property type="entry name" value="WH_DNA-bd_sf"/>
</dbReference>
<keyword evidence="10" id="KW-0464">Manganese</keyword>
<dbReference type="Gene3D" id="1.10.60.10">
    <property type="entry name" value="Iron dependent repressor, metal binding and dimerisation domain"/>
    <property type="match status" value="1"/>
</dbReference>
<evidence type="ECO:0000256" key="10">
    <source>
        <dbReference type="ARBA" id="ARBA00023211"/>
    </source>
</evidence>
<evidence type="ECO:0000256" key="11">
    <source>
        <dbReference type="ARBA" id="ARBA00032593"/>
    </source>
</evidence>
<feature type="region of interest" description="Disordered" evidence="12">
    <location>
        <begin position="234"/>
        <end position="253"/>
    </location>
</feature>
<evidence type="ECO:0000256" key="1">
    <source>
        <dbReference type="ARBA" id="ARBA00004496"/>
    </source>
</evidence>
<dbReference type="GO" id="GO:0046914">
    <property type="term" value="F:transition metal ion binding"/>
    <property type="evidence" value="ECO:0007669"/>
    <property type="project" value="InterPro"/>
</dbReference>
<gene>
    <name evidence="14" type="ORF">NOCA250034</name>
</gene>
<feature type="domain" description="HTH dtxR-type" evidence="13">
    <location>
        <begin position="32"/>
        <end position="94"/>
    </location>
</feature>
<dbReference type="InterPro" id="IPR050536">
    <property type="entry name" value="DtxR_MntR_Metal-Reg"/>
</dbReference>
<dbReference type="GO" id="GO:0005737">
    <property type="term" value="C:cytoplasm"/>
    <property type="evidence" value="ECO:0007669"/>
    <property type="project" value="UniProtKB-SubCell"/>
</dbReference>
<keyword evidence="4" id="KW-0963">Cytoplasm</keyword>
<dbReference type="GO" id="GO:0046983">
    <property type="term" value="F:protein dimerization activity"/>
    <property type="evidence" value="ECO:0007669"/>
    <property type="project" value="InterPro"/>
</dbReference>
<keyword evidence="6" id="KW-0805">Transcription regulation</keyword>
<evidence type="ECO:0000256" key="2">
    <source>
        <dbReference type="ARBA" id="ARBA00007871"/>
    </source>
</evidence>
<dbReference type="AlphaFoldDB" id="A0A2P2C8T0"/>
<evidence type="ECO:0000259" key="13">
    <source>
        <dbReference type="PROSITE" id="PS50944"/>
    </source>
</evidence>
<name>A0A2P2C8T0_9ZZZZ</name>
<evidence type="ECO:0000256" key="8">
    <source>
        <dbReference type="ARBA" id="ARBA00023159"/>
    </source>
</evidence>
<dbReference type="Pfam" id="PF01325">
    <property type="entry name" value="Fe_dep_repress"/>
    <property type="match status" value="1"/>
</dbReference>
<evidence type="ECO:0000256" key="4">
    <source>
        <dbReference type="ARBA" id="ARBA00022490"/>
    </source>
</evidence>
<comment type="subunit">
    <text evidence="3">Homodimer.</text>
</comment>
<protein>
    <recommendedName>
        <fullName evidence="11">Manganese transport regulator</fullName>
    </recommendedName>
</protein>
<dbReference type="Gene3D" id="1.10.10.10">
    <property type="entry name" value="Winged helix-like DNA-binding domain superfamily/Winged helix DNA-binding domain"/>
    <property type="match status" value="1"/>
</dbReference>
<keyword evidence="7" id="KW-0238">DNA-binding</keyword>
<evidence type="ECO:0000313" key="14">
    <source>
        <dbReference type="EMBL" id="CUR58395.1"/>
    </source>
</evidence>
<keyword evidence="9" id="KW-0804">Transcription</keyword>
<dbReference type="EMBL" id="CZKA01000045">
    <property type="protein sequence ID" value="CUR58395.1"/>
    <property type="molecule type" value="Genomic_DNA"/>
</dbReference>
<dbReference type="GO" id="GO:0003677">
    <property type="term" value="F:DNA binding"/>
    <property type="evidence" value="ECO:0007669"/>
    <property type="project" value="UniProtKB-KW"/>
</dbReference>
<keyword evidence="5" id="KW-0678">Repressor</keyword>
<proteinExistence type="inferred from homology"/>